<dbReference type="Pfam" id="PF03102">
    <property type="entry name" value="NeuB"/>
    <property type="match status" value="1"/>
</dbReference>
<evidence type="ECO:0000259" key="1">
    <source>
        <dbReference type="Pfam" id="PF03102"/>
    </source>
</evidence>
<dbReference type="Gene3D" id="3.20.20.70">
    <property type="entry name" value="Aldolase class I"/>
    <property type="match status" value="1"/>
</dbReference>
<sequence length="268" mass="28747">MVFVIAEAGVNHNGDVDIAHKLVEAAASAGADAVKFQTFDAERLDPPGARREMLAKLQLSHEAHFALKKQAMDLGIEFMSTPFDLDSLRFLVEDVMVGTLKIGSGQLDNAPLLEAARMSPCHLIVSTGMATMEDVGRARGELRRGIMLHCTSAYPAPPADINLRAMVAMREKLGCPVGLSDHTDSTAIPIAAVALGAEVIEKHLTLDPWMRGPDHAASLDPHRFSAMVTGIRSVELALGDGVKRPQASEAGAIEIAAERRAWREKNAS</sequence>
<protein>
    <recommendedName>
        <fullName evidence="1">PseI/NeuA/B-like domain-containing protein</fullName>
    </recommendedName>
</protein>
<name>A0A0F9WPL4_9ZZZZ</name>
<dbReference type="PANTHER" id="PTHR42966:SF1">
    <property type="entry name" value="SIALIC ACID SYNTHASE"/>
    <property type="match status" value="1"/>
</dbReference>
<dbReference type="PANTHER" id="PTHR42966">
    <property type="entry name" value="N-ACETYLNEURAMINATE SYNTHASE"/>
    <property type="match status" value="1"/>
</dbReference>
<dbReference type="GO" id="GO:0047444">
    <property type="term" value="F:N-acylneuraminate-9-phosphate synthase activity"/>
    <property type="evidence" value="ECO:0007669"/>
    <property type="project" value="TreeGrafter"/>
</dbReference>
<dbReference type="SUPFAM" id="SSF51569">
    <property type="entry name" value="Aldolase"/>
    <property type="match status" value="1"/>
</dbReference>
<comment type="caution">
    <text evidence="2">The sequence shown here is derived from an EMBL/GenBank/DDBJ whole genome shotgun (WGS) entry which is preliminary data.</text>
</comment>
<gene>
    <name evidence="2" type="ORF">LCGC14_0327550</name>
</gene>
<proteinExistence type="predicted"/>
<organism evidence="2">
    <name type="scientific">marine sediment metagenome</name>
    <dbReference type="NCBI Taxonomy" id="412755"/>
    <lineage>
        <taxon>unclassified sequences</taxon>
        <taxon>metagenomes</taxon>
        <taxon>ecological metagenomes</taxon>
    </lineage>
</organism>
<reference evidence="2" key="1">
    <citation type="journal article" date="2015" name="Nature">
        <title>Complex archaea that bridge the gap between prokaryotes and eukaryotes.</title>
        <authorList>
            <person name="Spang A."/>
            <person name="Saw J.H."/>
            <person name="Jorgensen S.L."/>
            <person name="Zaremba-Niedzwiedzka K."/>
            <person name="Martijn J."/>
            <person name="Lind A.E."/>
            <person name="van Eijk R."/>
            <person name="Schleper C."/>
            <person name="Guy L."/>
            <person name="Ettema T.J."/>
        </authorList>
    </citation>
    <scope>NUCLEOTIDE SEQUENCE</scope>
</reference>
<feature type="domain" description="PseI/NeuA/B-like" evidence="1">
    <location>
        <begin position="22"/>
        <end position="243"/>
    </location>
</feature>
<dbReference type="InterPro" id="IPR051690">
    <property type="entry name" value="PseI-like"/>
</dbReference>
<evidence type="ECO:0000313" key="2">
    <source>
        <dbReference type="EMBL" id="KKN80663.1"/>
    </source>
</evidence>
<dbReference type="InterPro" id="IPR013785">
    <property type="entry name" value="Aldolase_TIM"/>
</dbReference>
<accession>A0A0F9WPL4</accession>
<dbReference type="GO" id="GO:0016051">
    <property type="term" value="P:carbohydrate biosynthetic process"/>
    <property type="evidence" value="ECO:0007669"/>
    <property type="project" value="InterPro"/>
</dbReference>
<dbReference type="EMBL" id="LAZR01000227">
    <property type="protein sequence ID" value="KKN80663.1"/>
    <property type="molecule type" value="Genomic_DNA"/>
</dbReference>
<dbReference type="AlphaFoldDB" id="A0A0F9WPL4"/>
<dbReference type="InterPro" id="IPR013132">
    <property type="entry name" value="PseI/NeuA/B-like_N"/>
</dbReference>